<dbReference type="Pfam" id="PF01494">
    <property type="entry name" value="FAD_binding_3"/>
    <property type="match status" value="1"/>
</dbReference>
<gene>
    <name evidence="5" type="ORF">Ssi02_43950</name>
</gene>
<dbReference type="SUPFAM" id="SSF51905">
    <property type="entry name" value="FAD/NAD(P)-binding domain"/>
    <property type="match status" value="1"/>
</dbReference>
<evidence type="ECO:0000313" key="6">
    <source>
        <dbReference type="Proteomes" id="UP000606172"/>
    </source>
</evidence>
<keyword evidence="2" id="KW-0285">Flavoprotein</keyword>
<evidence type="ECO:0000256" key="2">
    <source>
        <dbReference type="ARBA" id="ARBA00022630"/>
    </source>
</evidence>
<reference evidence="5" key="1">
    <citation type="submission" date="2021-01" db="EMBL/GenBank/DDBJ databases">
        <title>Whole genome shotgun sequence of Sinosporangium siamense NBRC 109515.</title>
        <authorList>
            <person name="Komaki H."/>
            <person name="Tamura T."/>
        </authorList>
    </citation>
    <scope>NUCLEOTIDE SEQUENCE</scope>
    <source>
        <strain evidence="5">NBRC 109515</strain>
    </source>
</reference>
<protein>
    <submittedName>
        <fullName evidence="5">FAD-dependent oxidoreductase</fullName>
    </submittedName>
</protein>
<keyword evidence="3" id="KW-0274">FAD</keyword>
<sequence length="494" mass="54077">MDVLVVGAGPTGLLLAGDLAKSGVDVTLVERRDHESNLSRAFGLHARTLEQLDARGLANELLRTGTRVRSFQPFGRIVIDFSGLQTRFPFMLIIPQWEVERVLQRRAEGAGATMLNGVRVTGLRQDPEGVDVDVSRPDGTTVTLRARYVVGADGANSTVRRSLGMPFPGKPVVSSVMLADVLLDREPEPLLNFATNAHGFTFIAPFGDGWYRIIAWDRVRQEHDEAPVTLEDVQDIVRRTIGDDLGMHDPRWLSRFHSDERQVPRYRDGRVFLAGDAAHVHSPAGGMGMNTGIQDAANLGWKLAAVLRGWADDKLLDSYHAERYPVGRMVVRVSHALLTAAITRSRLVRTLRNWVGAAAHRLGVVEAAAARGISGIGIAYYAPRRAHPLTGHRVPDLRLAGESARLYEALREGMFVLVGRDVAELAAPWAGRVMTASPATDLEFTVLVRPDGYAAWVAQDPSPAAVRKSLTRWLGKVEAKGRVRTSQRSSGVRG</sequence>
<dbReference type="Gene3D" id="3.50.50.60">
    <property type="entry name" value="FAD/NAD(P)-binding domain"/>
    <property type="match status" value="1"/>
</dbReference>
<evidence type="ECO:0000259" key="4">
    <source>
        <dbReference type="Pfam" id="PF01494"/>
    </source>
</evidence>
<dbReference type="InterPro" id="IPR002938">
    <property type="entry name" value="FAD-bd"/>
</dbReference>
<dbReference type="PANTHER" id="PTHR43004">
    <property type="entry name" value="TRK SYSTEM POTASSIUM UPTAKE PROTEIN"/>
    <property type="match status" value="1"/>
</dbReference>
<accession>A0A919RLI9</accession>
<feature type="domain" description="FAD-binding" evidence="4">
    <location>
        <begin position="2"/>
        <end position="333"/>
    </location>
</feature>
<comment type="cofactor">
    <cofactor evidence="1">
        <name>FAD</name>
        <dbReference type="ChEBI" id="CHEBI:57692"/>
    </cofactor>
</comment>
<evidence type="ECO:0000256" key="3">
    <source>
        <dbReference type="ARBA" id="ARBA00022827"/>
    </source>
</evidence>
<dbReference type="Proteomes" id="UP000606172">
    <property type="component" value="Unassembled WGS sequence"/>
</dbReference>
<name>A0A919RLI9_9ACTN</name>
<evidence type="ECO:0000313" key="5">
    <source>
        <dbReference type="EMBL" id="GII94164.1"/>
    </source>
</evidence>
<dbReference type="InterPro" id="IPR050641">
    <property type="entry name" value="RIFMO-like"/>
</dbReference>
<dbReference type="Gene3D" id="3.30.70.2450">
    <property type="match status" value="1"/>
</dbReference>
<organism evidence="5 6">
    <name type="scientific">Sinosporangium siamense</name>
    <dbReference type="NCBI Taxonomy" id="1367973"/>
    <lineage>
        <taxon>Bacteria</taxon>
        <taxon>Bacillati</taxon>
        <taxon>Actinomycetota</taxon>
        <taxon>Actinomycetes</taxon>
        <taxon>Streptosporangiales</taxon>
        <taxon>Streptosporangiaceae</taxon>
        <taxon>Sinosporangium</taxon>
    </lineage>
</organism>
<dbReference type="Pfam" id="PF21274">
    <property type="entry name" value="Rng_hyd_C"/>
    <property type="match status" value="1"/>
</dbReference>
<dbReference type="PRINTS" id="PR00420">
    <property type="entry name" value="RNGMNOXGNASE"/>
</dbReference>
<dbReference type="PANTHER" id="PTHR43004:SF19">
    <property type="entry name" value="BINDING MONOOXYGENASE, PUTATIVE (JCVI)-RELATED"/>
    <property type="match status" value="1"/>
</dbReference>
<dbReference type="GO" id="GO:0016709">
    <property type="term" value="F:oxidoreductase activity, acting on paired donors, with incorporation or reduction of molecular oxygen, NAD(P)H as one donor, and incorporation of one atom of oxygen"/>
    <property type="evidence" value="ECO:0007669"/>
    <property type="project" value="UniProtKB-ARBA"/>
</dbReference>
<dbReference type="RefSeq" id="WP_239129279.1">
    <property type="nucleotide sequence ID" value="NZ_BOOW01000028.1"/>
</dbReference>
<dbReference type="GO" id="GO:0071949">
    <property type="term" value="F:FAD binding"/>
    <property type="evidence" value="ECO:0007669"/>
    <property type="project" value="InterPro"/>
</dbReference>
<keyword evidence="6" id="KW-1185">Reference proteome</keyword>
<dbReference type="Gene3D" id="3.40.30.120">
    <property type="match status" value="1"/>
</dbReference>
<proteinExistence type="predicted"/>
<dbReference type="InterPro" id="IPR036188">
    <property type="entry name" value="FAD/NAD-bd_sf"/>
</dbReference>
<comment type="caution">
    <text evidence="5">The sequence shown here is derived from an EMBL/GenBank/DDBJ whole genome shotgun (WGS) entry which is preliminary data.</text>
</comment>
<dbReference type="AlphaFoldDB" id="A0A919RLI9"/>
<dbReference type="EMBL" id="BOOW01000028">
    <property type="protein sequence ID" value="GII94164.1"/>
    <property type="molecule type" value="Genomic_DNA"/>
</dbReference>
<evidence type="ECO:0000256" key="1">
    <source>
        <dbReference type="ARBA" id="ARBA00001974"/>
    </source>
</evidence>